<protein>
    <submittedName>
        <fullName evidence="5">Spore gernimation protein</fullName>
    </submittedName>
</protein>
<dbReference type="InterPro" id="IPR001223">
    <property type="entry name" value="Glyco_hydro18_cat"/>
</dbReference>
<feature type="domain" description="LysM" evidence="3">
    <location>
        <begin position="98"/>
        <end position="142"/>
    </location>
</feature>
<dbReference type="AlphaFoldDB" id="A0A0A3IPN1"/>
<dbReference type="PROSITE" id="PS51782">
    <property type="entry name" value="LYSM"/>
    <property type="match status" value="3"/>
</dbReference>
<dbReference type="InterPro" id="IPR036779">
    <property type="entry name" value="LysM_dom_sf"/>
</dbReference>
<evidence type="ECO:0000259" key="4">
    <source>
        <dbReference type="PROSITE" id="PS51910"/>
    </source>
</evidence>
<dbReference type="Pfam" id="PF00704">
    <property type="entry name" value="Glyco_hydro_18"/>
    <property type="match status" value="1"/>
</dbReference>
<organism evidence="5 6">
    <name type="scientific">Lysinibacillus odysseyi 34hs-1 = NBRC 100172</name>
    <dbReference type="NCBI Taxonomy" id="1220589"/>
    <lineage>
        <taxon>Bacteria</taxon>
        <taxon>Bacillati</taxon>
        <taxon>Bacillota</taxon>
        <taxon>Bacilli</taxon>
        <taxon>Bacillales</taxon>
        <taxon>Bacillaceae</taxon>
        <taxon>Lysinibacillus</taxon>
    </lineage>
</organism>
<dbReference type="Gene3D" id="3.20.20.80">
    <property type="entry name" value="Glycosidases"/>
    <property type="match status" value="1"/>
</dbReference>
<dbReference type="InterPro" id="IPR017853">
    <property type="entry name" value="GH"/>
</dbReference>
<sequence length="469" mass="52741">MLIHVVKSGETMAGLANRYHVTVNALQQINQLPDPNKLLIGQAILIPVYSTYHTVKPGEALWQIAQQYHITVDALIQANQLANPNRISPGTRLYIPPILHVVRPGETLGQIAYLYGVTANAIMQANHLSNINLVHAGTQLLIPRTKPIIEVNGYTYQKDEEAAQTVKSLAPLLTYLSPFAYKVKEDGTLEPFSDQLMLAAAKENGVVPMMVITNFTSTQAGSNLMHVIFSSAEIQEKLLTNILQVMDEKGYKGLNIDFENVLPEDREAYNTFLQKSVDALHPKGYFVSTALAPKTGPTQGGLLYTAHDYEAHGRIADFVILMTYEWGYRAGPPQAISPVNQMRRVVEYALSVIPANKIYLGFQIYARDWQLPHAQGQQAETFSPQEAIRRATQYGATIRYNETAQSPYFRYTTEEGQEHEVWFEDARSAQAKFDLVKQYNLRGVSYWALGYDFPQNWVLLDDNFTIKKL</sequence>
<feature type="domain" description="LysM" evidence="3">
    <location>
        <begin position="2"/>
        <end position="46"/>
    </location>
</feature>
<dbReference type="eggNOG" id="COG1388">
    <property type="taxonomic scope" value="Bacteria"/>
</dbReference>
<dbReference type="PANTHER" id="PTHR46066:SF2">
    <property type="entry name" value="CHITINASE DOMAIN-CONTAINING PROTEIN 1"/>
    <property type="match status" value="1"/>
</dbReference>
<feature type="domain" description="LysM" evidence="3">
    <location>
        <begin position="51"/>
        <end position="95"/>
    </location>
</feature>
<comment type="caution">
    <text evidence="5">The sequence shown here is derived from an EMBL/GenBank/DDBJ whole genome shotgun (WGS) entry which is preliminary data.</text>
</comment>
<dbReference type="EMBL" id="JPVP01000054">
    <property type="protein sequence ID" value="KGR85435.1"/>
    <property type="molecule type" value="Genomic_DNA"/>
</dbReference>
<dbReference type="STRING" id="1220589.CD32_09465"/>
<evidence type="ECO:0000313" key="6">
    <source>
        <dbReference type="Proteomes" id="UP000030437"/>
    </source>
</evidence>
<dbReference type="CDD" id="cd00118">
    <property type="entry name" value="LysM"/>
    <property type="match status" value="3"/>
</dbReference>
<dbReference type="Pfam" id="PF01476">
    <property type="entry name" value="LysM"/>
    <property type="match status" value="3"/>
</dbReference>
<dbReference type="RefSeq" id="WP_036153845.1">
    <property type="nucleotide sequence ID" value="NZ_AVCX01000007.1"/>
</dbReference>
<gene>
    <name evidence="5" type="ORF">CD32_09465</name>
</gene>
<keyword evidence="6" id="KW-1185">Reference proteome</keyword>
<dbReference type="InterPro" id="IPR018392">
    <property type="entry name" value="LysM"/>
</dbReference>
<dbReference type="OrthoDB" id="9769314at2"/>
<keyword evidence="1" id="KW-0378">Hydrolase</keyword>
<dbReference type="SUPFAM" id="SSF54106">
    <property type="entry name" value="LysM domain"/>
    <property type="match status" value="3"/>
</dbReference>
<evidence type="ECO:0000256" key="1">
    <source>
        <dbReference type="ARBA" id="ARBA00022801"/>
    </source>
</evidence>
<dbReference type="SUPFAM" id="SSF51445">
    <property type="entry name" value="(Trans)glycosidases"/>
    <property type="match status" value="1"/>
</dbReference>
<dbReference type="GO" id="GO:0070492">
    <property type="term" value="F:oligosaccharide binding"/>
    <property type="evidence" value="ECO:0007669"/>
    <property type="project" value="TreeGrafter"/>
</dbReference>
<name>A0A0A3IPN1_9BACI</name>
<evidence type="ECO:0000259" key="3">
    <source>
        <dbReference type="PROSITE" id="PS51782"/>
    </source>
</evidence>
<dbReference type="Proteomes" id="UP000030437">
    <property type="component" value="Unassembled WGS sequence"/>
</dbReference>
<dbReference type="GO" id="GO:0012505">
    <property type="term" value="C:endomembrane system"/>
    <property type="evidence" value="ECO:0007669"/>
    <property type="project" value="TreeGrafter"/>
</dbReference>
<dbReference type="InterPro" id="IPR029070">
    <property type="entry name" value="Chitinase_insertion_sf"/>
</dbReference>
<dbReference type="Gene3D" id="3.10.50.10">
    <property type="match status" value="1"/>
</dbReference>
<reference evidence="5 6" key="1">
    <citation type="submission" date="2014-02" db="EMBL/GenBank/DDBJ databases">
        <title>Draft genome sequence of Lysinibacillus odysseyi NBRC 100172.</title>
        <authorList>
            <person name="Zhang F."/>
            <person name="Wang G."/>
            <person name="Zhang L."/>
        </authorList>
    </citation>
    <scope>NUCLEOTIDE SEQUENCE [LARGE SCALE GENOMIC DNA]</scope>
    <source>
        <strain evidence="5 6">NBRC 100172</strain>
    </source>
</reference>
<dbReference type="Gene3D" id="3.10.350.10">
    <property type="entry name" value="LysM domain"/>
    <property type="match status" value="3"/>
</dbReference>
<evidence type="ECO:0000256" key="2">
    <source>
        <dbReference type="ARBA" id="ARBA00023295"/>
    </source>
</evidence>
<dbReference type="PANTHER" id="PTHR46066">
    <property type="entry name" value="CHITINASE DOMAIN-CONTAINING PROTEIN 1 FAMILY MEMBER"/>
    <property type="match status" value="1"/>
</dbReference>
<proteinExistence type="predicted"/>
<dbReference type="InterPro" id="IPR011583">
    <property type="entry name" value="Chitinase_II/V-like_cat"/>
</dbReference>
<dbReference type="eggNOG" id="COG3858">
    <property type="taxonomic scope" value="Bacteria"/>
</dbReference>
<feature type="domain" description="GH18" evidence="4">
    <location>
        <begin position="149"/>
        <end position="469"/>
    </location>
</feature>
<dbReference type="SMART" id="SM00257">
    <property type="entry name" value="LysM"/>
    <property type="match status" value="3"/>
</dbReference>
<dbReference type="CDD" id="cd02874">
    <property type="entry name" value="GH18_CFLE_spore_hydrolase"/>
    <property type="match status" value="1"/>
</dbReference>
<accession>A0A0A3IPN1</accession>
<evidence type="ECO:0000313" key="5">
    <source>
        <dbReference type="EMBL" id="KGR85435.1"/>
    </source>
</evidence>
<dbReference type="GO" id="GO:0005975">
    <property type="term" value="P:carbohydrate metabolic process"/>
    <property type="evidence" value="ECO:0007669"/>
    <property type="project" value="InterPro"/>
</dbReference>
<dbReference type="GO" id="GO:0016798">
    <property type="term" value="F:hydrolase activity, acting on glycosyl bonds"/>
    <property type="evidence" value="ECO:0007669"/>
    <property type="project" value="UniProtKB-KW"/>
</dbReference>
<dbReference type="InterPro" id="IPR041704">
    <property type="entry name" value="CFLE_GH18"/>
</dbReference>
<keyword evidence="2" id="KW-0326">Glycosidase</keyword>
<dbReference type="GO" id="GO:0008061">
    <property type="term" value="F:chitin binding"/>
    <property type="evidence" value="ECO:0007669"/>
    <property type="project" value="InterPro"/>
</dbReference>
<dbReference type="SMART" id="SM00636">
    <property type="entry name" value="Glyco_18"/>
    <property type="match status" value="1"/>
</dbReference>
<dbReference type="PROSITE" id="PS51910">
    <property type="entry name" value="GH18_2"/>
    <property type="match status" value="1"/>
</dbReference>